<organism evidence="14 15">
    <name type="scientific">Anaerobranca californiensis DSM 14826</name>
    <dbReference type="NCBI Taxonomy" id="1120989"/>
    <lineage>
        <taxon>Bacteria</taxon>
        <taxon>Bacillati</taxon>
        <taxon>Bacillota</taxon>
        <taxon>Clostridia</taxon>
        <taxon>Eubacteriales</taxon>
        <taxon>Proteinivoracaceae</taxon>
        <taxon>Anaerobranca</taxon>
    </lineage>
</organism>
<protein>
    <submittedName>
        <fullName evidence="14">Lipid kinase, YegS/Rv2252/BmrU family</fullName>
    </submittedName>
</protein>
<dbReference type="RefSeq" id="WP_072907815.1">
    <property type="nucleotide sequence ID" value="NZ_FRAI01000018.1"/>
</dbReference>
<dbReference type="Pfam" id="PF00781">
    <property type="entry name" value="DAGK_cat"/>
    <property type="match status" value="1"/>
</dbReference>
<dbReference type="InterPro" id="IPR001206">
    <property type="entry name" value="Diacylglycerol_kinase_cat_dom"/>
</dbReference>
<keyword evidence="12" id="KW-1208">Phospholipid metabolism</keyword>
<sequence>MREFFFVVNPASANGTTKTVWREIGEYLKEKGVEYDFAFTTGPNHATQLTTDAIQKGYKWIVAVGGDGTVNEVVNGFSIEGKFAENASLGIISRGTGCDLIRTLGIPKEYQGAVEILKDKKTREIDLIKVEYLNHQGEKEGRYCINISDVGLGGYVAQRVNHTSKSAGGLWSYLRGTLLSILKYKNRQGRVIVDGNEVYSGVFSLIAAANGKYFGGGMKLAPMAELDDGYISTIILGDMGKGELFLNLAKVYDGSHLTHPKVKYYKAKEVIIDSKQRLPLEVDGENPGFGPVKYSIAEKVIKVIC</sequence>
<dbReference type="InterPro" id="IPR017438">
    <property type="entry name" value="ATP-NAD_kinase_N"/>
</dbReference>
<keyword evidence="8" id="KW-0067">ATP-binding</keyword>
<keyword evidence="5" id="KW-0479">Metal-binding</keyword>
<keyword evidence="7 14" id="KW-0418">Kinase</keyword>
<name>A0A1M6Q481_9FIRM</name>
<keyword evidence="3" id="KW-0444">Lipid biosynthesis</keyword>
<dbReference type="PANTHER" id="PTHR12358">
    <property type="entry name" value="SPHINGOSINE KINASE"/>
    <property type="match status" value="1"/>
</dbReference>
<keyword evidence="4" id="KW-0808">Transferase</keyword>
<dbReference type="InterPro" id="IPR045540">
    <property type="entry name" value="YegS/DAGK_C"/>
</dbReference>
<proteinExistence type="inferred from homology"/>
<dbReference type="SMART" id="SM00046">
    <property type="entry name" value="DAGKc"/>
    <property type="match status" value="1"/>
</dbReference>
<evidence type="ECO:0000256" key="3">
    <source>
        <dbReference type="ARBA" id="ARBA00022516"/>
    </source>
</evidence>
<keyword evidence="9" id="KW-0460">Magnesium</keyword>
<evidence type="ECO:0000313" key="15">
    <source>
        <dbReference type="Proteomes" id="UP000243547"/>
    </source>
</evidence>
<dbReference type="STRING" id="1120989.SAMN02745227_01637"/>
<dbReference type="PROSITE" id="PS50146">
    <property type="entry name" value="DAGK"/>
    <property type="match status" value="1"/>
</dbReference>
<dbReference type="GO" id="GO:0008654">
    <property type="term" value="P:phospholipid biosynthetic process"/>
    <property type="evidence" value="ECO:0007669"/>
    <property type="project" value="UniProtKB-KW"/>
</dbReference>
<dbReference type="OrthoDB" id="9786026at2"/>
<keyword evidence="11" id="KW-0594">Phospholipid biosynthesis</keyword>
<evidence type="ECO:0000256" key="8">
    <source>
        <dbReference type="ARBA" id="ARBA00022840"/>
    </source>
</evidence>
<dbReference type="SUPFAM" id="SSF111331">
    <property type="entry name" value="NAD kinase/diacylglycerol kinase-like"/>
    <property type="match status" value="1"/>
</dbReference>
<reference evidence="15" key="1">
    <citation type="submission" date="2016-11" db="EMBL/GenBank/DDBJ databases">
        <authorList>
            <person name="Varghese N."/>
            <person name="Submissions S."/>
        </authorList>
    </citation>
    <scope>NUCLEOTIDE SEQUENCE [LARGE SCALE GENOMIC DNA]</scope>
    <source>
        <strain evidence="15">DSM 14826</strain>
    </source>
</reference>
<evidence type="ECO:0000259" key="13">
    <source>
        <dbReference type="PROSITE" id="PS50146"/>
    </source>
</evidence>
<dbReference type="GO" id="GO:0046872">
    <property type="term" value="F:metal ion binding"/>
    <property type="evidence" value="ECO:0007669"/>
    <property type="project" value="UniProtKB-KW"/>
</dbReference>
<dbReference type="AlphaFoldDB" id="A0A1M6Q481"/>
<evidence type="ECO:0000256" key="12">
    <source>
        <dbReference type="ARBA" id="ARBA00023264"/>
    </source>
</evidence>
<evidence type="ECO:0000256" key="4">
    <source>
        <dbReference type="ARBA" id="ARBA00022679"/>
    </source>
</evidence>
<dbReference type="Pfam" id="PF19279">
    <property type="entry name" value="YegS_C"/>
    <property type="match status" value="1"/>
</dbReference>
<evidence type="ECO:0000256" key="11">
    <source>
        <dbReference type="ARBA" id="ARBA00023209"/>
    </source>
</evidence>
<keyword evidence="6" id="KW-0547">Nucleotide-binding</keyword>
<evidence type="ECO:0000256" key="1">
    <source>
        <dbReference type="ARBA" id="ARBA00001946"/>
    </source>
</evidence>
<evidence type="ECO:0000256" key="9">
    <source>
        <dbReference type="ARBA" id="ARBA00022842"/>
    </source>
</evidence>
<dbReference type="EMBL" id="FRAI01000018">
    <property type="protein sequence ID" value="SHK14908.1"/>
    <property type="molecule type" value="Genomic_DNA"/>
</dbReference>
<dbReference type="GO" id="GO:0005524">
    <property type="term" value="F:ATP binding"/>
    <property type="evidence" value="ECO:0007669"/>
    <property type="project" value="UniProtKB-KW"/>
</dbReference>
<gene>
    <name evidence="14" type="ORF">SAMN02745227_01637</name>
</gene>
<dbReference type="Proteomes" id="UP000243547">
    <property type="component" value="Unassembled WGS sequence"/>
</dbReference>
<dbReference type="Gene3D" id="3.40.50.10330">
    <property type="entry name" value="Probable inorganic polyphosphate/atp-NAD kinase, domain 1"/>
    <property type="match status" value="1"/>
</dbReference>
<evidence type="ECO:0000256" key="10">
    <source>
        <dbReference type="ARBA" id="ARBA00023098"/>
    </source>
</evidence>
<evidence type="ECO:0000256" key="5">
    <source>
        <dbReference type="ARBA" id="ARBA00022723"/>
    </source>
</evidence>
<keyword evidence="15" id="KW-1185">Reference proteome</keyword>
<accession>A0A1M6Q481</accession>
<comment type="similarity">
    <text evidence="2">Belongs to the diacylglycerol/lipid kinase family.</text>
</comment>
<evidence type="ECO:0000256" key="6">
    <source>
        <dbReference type="ARBA" id="ARBA00022741"/>
    </source>
</evidence>
<evidence type="ECO:0000313" key="14">
    <source>
        <dbReference type="EMBL" id="SHK14908.1"/>
    </source>
</evidence>
<dbReference type="GO" id="GO:0016301">
    <property type="term" value="F:kinase activity"/>
    <property type="evidence" value="ECO:0007669"/>
    <property type="project" value="UniProtKB-KW"/>
</dbReference>
<dbReference type="NCBIfam" id="TIGR00147">
    <property type="entry name" value="YegS/Rv2252/BmrU family lipid kinase"/>
    <property type="match status" value="1"/>
</dbReference>
<feature type="domain" description="DAGKc" evidence="13">
    <location>
        <begin position="1"/>
        <end position="134"/>
    </location>
</feature>
<keyword evidence="10" id="KW-0443">Lipid metabolism</keyword>
<dbReference type="PANTHER" id="PTHR12358:SF106">
    <property type="entry name" value="LIPID KINASE YEGS"/>
    <property type="match status" value="1"/>
</dbReference>
<comment type="cofactor">
    <cofactor evidence="1">
        <name>Mg(2+)</name>
        <dbReference type="ChEBI" id="CHEBI:18420"/>
    </cofactor>
</comment>
<evidence type="ECO:0000256" key="2">
    <source>
        <dbReference type="ARBA" id="ARBA00005983"/>
    </source>
</evidence>
<dbReference type="InterPro" id="IPR005218">
    <property type="entry name" value="Diacylglycerol/lipid_kinase"/>
</dbReference>
<evidence type="ECO:0000256" key="7">
    <source>
        <dbReference type="ARBA" id="ARBA00022777"/>
    </source>
</evidence>
<dbReference type="GO" id="GO:0005886">
    <property type="term" value="C:plasma membrane"/>
    <property type="evidence" value="ECO:0007669"/>
    <property type="project" value="TreeGrafter"/>
</dbReference>
<dbReference type="Gene3D" id="2.60.200.40">
    <property type="match status" value="1"/>
</dbReference>
<dbReference type="InterPro" id="IPR050187">
    <property type="entry name" value="Lipid_Phosphate_FormReg"/>
</dbReference>
<dbReference type="InterPro" id="IPR016064">
    <property type="entry name" value="NAD/diacylglycerol_kinase_sf"/>
</dbReference>